<evidence type="ECO:0000256" key="13">
    <source>
        <dbReference type="ARBA" id="ARBA00023306"/>
    </source>
</evidence>
<dbReference type="NCBIfam" id="TIGR00179">
    <property type="entry name" value="murB"/>
    <property type="match status" value="1"/>
</dbReference>
<dbReference type="EMBL" id="FOIM01000003">
    <property type="protein sequence ID" value="SET22173.1"/>
    <property type="molecule type" value="Genomic_DNA"/>
</dbReference>
<dbReference type="InterPro" id="IPR016166">
    <property type="entry name" value="FAD-bd_PCMH"/>
</dbReference>
<evidence type="ECO:0000256" key="12">
    <source>
        <dbReference type="ARBA" id="ARBA00023002"/>
    </source>
</evidence>
<keyword evidence="19" id="KW-1185">Reference proteome</keyword>
<evidence type="ECO:0000256" key="2">
    <source>
        <dbReference type="ARBA" id="ARBA00003921"/>
    </source>
</evidence>
<dbReference type="SUPFAM" id="SSF56176">
    <property type="entry name" value="FAD-binding/transporter-associated domain-like"/>
    <property type="match status" value="1"/>
</dbReference>
<reference evidence="19" key="1">
    <citation type="submission" date="2016-10" db="EMBL/GenBank/DDBJ databases">
        <authorList>
            <person name="Varghese N."/>
            <person name="Submissions S."/>
        </authorList>
    </citation>
    <scope>NUCLEOTIDE SEQUENCE [LARGE SCALE GENOMIC DNA]</scope>
    <source>
        <strain evidence="19">NLAE-zl-G277</strain>
    </source>
</reference>
<evidence type="ECO:0000259" key="17">
    <source>
        <dbReference type="PROSITE" id="PS51387"/>
    </source>
</evidence>
<comment type="catalytic activity">
    <reaction evidence="15 16">
        <text>UDP-N-acetyl-alpha-D-muramate + NADP(+) = UDP-N-acetyl-3-O-(1-carboxyvinyl)-alpha-D-glucosamine + NADPH + H(+)</text>
        <dbReference type="Rhea" id="RHEA:12248"/>
        <dbReference type="ChEBI" id="CHEBI:15378"/>
        <dbReference type="ChEBI" id="CHEBI:57783"/>
        <dbReference type="ChEBI" id="CHEBI:58349"/>
        <dbReference type="ChEBI" id="CHEBI:68483"/>
        <dbReference type="ChEBI" id="CHEBI:70757"/>
        <dbReference type="EC" id="1.3.1.98"/>
    </reaction>
</comment>
<keyword evidence="7 16" id="KW-0285">Flavoprotein</keyword>
<evidence type="ECO:0000256" key="1">
    <source>
        <dbReference type="ARBA" id="ARBA00001974"/>
    </source>
</evidence>
<comment type="subcellular location">
    <subcellularLocation>
        <location evidence="3 16">Cytoplasm</location>
    </subcellularLocation>
</comment>
<dbReference type="Gene3D" id="3.90.78.10">
    <property type="entry name" value="UDP-N-acetylenolpyruvoylglucosamine reductase, C-terminal domain"/>
    <property type="match status" value="1"/>
</dbReference>
<evidence type="ECO:0000256" key="10">
    <source>
        <dbReference type="ARBA" id="ARBA00022960"/>
    </source>
</evidence>
<dbReference type="InterPro" id="IPR016169">
    <property type="entry name" value="FAD-bd_PCMH_sub2"/>
</dbReference>
<keyword evidence="5 16" id="KW-0963">Cytoplasm</keyword>
<feature type="active site" description="Proton donor" evidence="16">
    <location>
        <position position="228"/>
    </location>
</feature>
<dbReference type="UniPathway" id="UPA00219"/>
<evidence type="ECO:0000256" key="5">
    <source>
        <dbReference type="ARBA" id="ARBA00022490"/>
    </source>
</evidence>
<evidence type="ECO:0000256" key="11">
    <source>
        <dbReference type="ARBA" id="ARBA00022984"/>
    </source>
</evidence>
<comment type="similarity">
    <text evidence="16">Belongs to the MurB family.</text>
</comment>
<feature type="active site" evidence="16">
    <location>
        <position position="298"/>
    </location>
</feature>
<dbReference type="GO" id="GO:0009252">
    <property type="term" value="P:peptidoglycan biosynthetic process"/>
    <property type="evidence" value="ECO:0007669"/>
    <property type="project" value="UniProtKB-UniRule"/>
</dbReference>
<keyword evidence="12 16" id="KW-0560">Oxidoreductase</keyword>
<organism evidence="18 19">
    <name type="scientific">Enterocloster lavalensis</name>
    <dbReference type="NCBI Taxonomy" id="460384"/>
    <lineage>
        <taxon>Bacteria</taxon>
        <taxon>Bacillati</taxon>
        <taxon>Bacillota</taxon>
        <taxon>Clostridia</taxon>
        <taxon>Lachnospirales</taxon>
        <taxon>Lachnospiraceae</taxon>
        <taxon>Enterocloster</taxon>
    </lineage>
</organism>
<evidence type="ECO:0000313" key="18">
    <source>
        <dbReference type="EMBL" id="SET22173.1"/>
    </source>
</evidence>
<dbReference type="Pfam" id="PF01565">
    <property type="entry name" value="FAD_binding_4"/>
    <property type="match status" value="1"/>
</dbReference>
<feature type="domain" description="FAD-binding PCMH-type" evidence="17">
    <location>
        <begin position="32"/>
        <end position="199"/>
    </location>
</feature>
<dbReference type="InterPro" id="IPR016167">
    <property type="entry name" value="FAD-bd_PCMH_sub1"/>
</dbReference>
<name>A0A1I0CRJ1_9FIRM</name>
<dbReference type="InterPro" id="IPR006094">
    <property type="entry name" value="Oxid_FAD_bind_N"/>
</dbReference>
<dbReference type="PANTHER" id="PTHR21071">
    <property type="entry name" value="UDP-N-ACETYLENOLPYRUVOYLGLUCOSAMINE REDUCTASE"/>
    <property type="match status" value="1"/>
</dbReference>
<evidence type="ECO:0000256" key="8">
    <source>
        <dbReference type="ARBA" id="ARBA00022827"/>
    </source>
</evidence>
<dbReference type="Gene3D" id="3.30.43.10">
    <property type="entry name" value="Uridine Diphospho-n-acetylenolpyruvylglucosamine Reductase, domain 2"/>
    <property type="match status" value="1"/>
</dbReference>
<dbReference type="PROSITE" id="PS51387">
    <property type="entry name" value="FAD_PCMH"/>
    <property type="match status" value="1"/>
</dbReference>
<evidence type="ECO:0000256" key="4">
    <source>
        <dbReference type="ARBA" id="ARBA00004752"/>
    </source>
</evidence>
<dbReference type="SUPFAM" id="SSF56194">
    <property type="entry name" value="Uridine diphospho-N-Acetylenolpyruvylglucosamine reductase, MurB, C-terminal domain"/>
    <property type="match status" value="1"/>
</dbReference>
<sequence length="305" mass="32779">MEDLKQKLEAILTSERSFVKEMEPMSRHTTFRIGGPAALYAAPGNEAELAALLRLCRERDVPVRILGNGSNLLVSDRGLSGVVVAMEENWNYGGPEGENSLRAGAGLLLSKAASLALSHSLTGLEFAAGIPGTVGGAVMMNAGAYGSEMKNVVTSVRVMDRGGEIHILDNEQMEFGYRTSCVARLDYVVLEAVMALEPGDAGEIRARMDDLAARRREKQPLEYPSAGSTFKRPAGYFAGKLIQDSGLRGVSRGGAQVSEKHCGFVINRGGATAADVLELCSHVQATVKENFGVDLEMEVRRWGEF</sequence>
<proteinExistence type="inferred from homology"/>
<evidence type="ECO:0000256" key="16">
    <source>
        <dbReference type="HAMAP-Rule" id="MF_00037"/>
    </source>
</evidence>
<keyword evidence="13 16" id="KW-0131">Cell cycle</keyword>
<evidence type="ECO:0000256" key="7">
    <source>
        <dbReference type="ARBA" id="ARBA00022630"/>
    </source>
</evidence>
<dbReference type="Pfam" id="PF02873">
    <property type="entry name" value="MurB_C"/>
    <property type="match status" value="1"/>
</dbReference>
<gene>
    <name evidence="16" type="primary">murB</name>
    <name evidence="18" type="ORF">SAMN05216313_103124</name>
</gene>
<dbReference type="EC" id="1.3.1.98" evidence="16"/>
<dbReference type="HAMAP" id="MF_00037">
    <property type="entry name" value="MurB"/>
    <property type="match status" value="1"/>
</dbReference>
<dbReference type="RefSeq" id="WP_092361071.1">
    <property type="nucleotide sequence ID" value="NZ_FOIM01000003.1"/>
</dbReference>
<dbReference type="GO" id="GO:0008762">
    <property type="term" value="F:UDP-N-acetylmuramate dehydrogenase activity"/>
    <property type="evidence" value="ECO:0007669"/>
    <property type="project" value="UniProtKB-UniRule"/>
</dbReference>
<dbReference type="GeneID" id="93279755"/>
<dbReference type="InterPro" id="IPR036318">
    <property type="entry name" value="FAD-bd_PCMH-like_sf"/>
</dbReference>
<dbReference type="Gene3D" id="3.30.465.10">
    <property type="match status" value="1"/>
</dbReference>
<dbReference type="STRING" id="460384.SAMN05216313_103124"/>
<dbReference type="Proteomes" id="UP000198508">
    <property type="component" value="Unassembled WGS sequence"/>
</dbReference>
<feature type="active site" evidence="16">
    <location>
        <position position="178"/>
    </location>
</feature>
<dbReference type="GO" id="GO:0051301">
    <property type="term" value="P:cell division"/>
    <property type="evidence" value="ECO:0007669"/>
    <property type="project" value="UniProtKB-KW"/>
</dbReference>
<comment type="cofactor">
    <cofactor evidence="1 16">
        <name>FAD</name>
        <dbReference type="ChEBI" id="CHEBI:57692"/>
    </cofactor>
</comment>
<dbReference type="AlphaFoldDB" id="A0A1I0CRJ1"/>
<keyword evidence="11 16" id="KW-0573">Peptidoglycan synthesis</keyword>
<dbReference type="InterPro" id="IPR003170">
    <property type="entry name" value="MurB"/>
</dbReference>
<evidence type="ECO:0000256" key="9">
    <source>
        <dbReference type="ARBA" id="ARBA00022857"/>
    </source>
</evidence>
<evidence type="ECO:0000313" key="19">
    <source>
        <dbReference type="Proteomes" id="UP000198508"/>
    </source>
</evidence>
<keyword evidence="10 16" id="KW-0133">Cell shape</keyword>
<keyword evidence="8 16" id="KW-0274">FAD</keyword>
<dbReference type="GO" id="GO:0071949">
    <property type="term" value="F:FAD binding"/>
    <property type="evidence" value="ECO:0007669"/>
    <property type="project" value="InterPro"/>
</dbReference>
<dbReference type="GO" id="GO:0008360">
    <property type="term" value="P:regulation of cell shape"/>
    <property type="evidence" value="ECO:0007669"/>
    <property type="project" value="UniProtKB-KW"/>
</dbReference>
<comment type="pathway">
    <text evidence="4 16">Cell wall biogenesis; peptidoglycan biosynthesis.</text>
</comment>
<dbReference type="GO" id="GO:0071555">
    <property type="term" value="P:cell wall organization"/>
    <property type="evidence" value="ECO:0007669"/>
    <property type="project" value="UniProtKB-KW"/>
</dbReference>
<keyword evidence="6 16" id="KW-0132">Cell division</keyword>
<accession>A0A1I0CRJ1</accession>
<dbReference type="InterPro" id="IPR011601">
    <property type="entry name" value="MurB_C"/>
</dbReference>
<evidence type="ECO:0000256" key="15">
    <source>
        <dbReference type="ARBA" id="ARBA00048914"/>
    </source>
</evidence>
<dbReference type="GO" id="GO:0005829">
    <property type="term" value="C:cytosol"/>
    <property type="evidence" value="ECO:0007669"/>
    <property type="project" value="TreeGrafter"/>
</dbReference>
<evidence type="ECO:0000256" key="6">
    <source>
        <dbReference type="ARBA" id="ARBA00022618"/>
    </source>
</evidence>
<evidence type="ECO:0000256" key="3">
    <source>
        <dbReference type="ARBA" id="ARBA00004496"/>
    </source>
</evidence>
<evidence type="ECO:0000256" key="14">
    <source>
        <dbReference type="ARBA" id="ARBA00023316"/>
    </source>
</evidence>
<dbReference type="InterPro" id="IPR036635">
    <property type="entry name" value="MurB_C_sf"/>
</dbReference>
<dbReference type="NCBIfam" id="NF010480">
    <property type="entry name" value="PRK13905.1"/>
    <property type="match status" value="1"/>
</dbReference>
<protein>
    <recommendedName>
        <fullName evidence="16">UDP-N-acetylenolpyruvoylglucosamine reductase</fullName>
        <ecNumber evidence="16">1.3.1.98</ecNumber>
    </recommendedName>
    <alternativeName>
        <fullName evidence="16">UDP-N-acetylmuramate dehydrogenase</fullName>
    </alternativeName>
</protein>
<dbReference type="PANTHER" id="PTHR21071:SF4">
    <property type="entry name" value="UDP-N-ACETYLENOLPYRUVOYLGLUCOSAMINE REDUCTASE"/>
    <property type="match status" value="1"/>
</dbReference>
<comment type="function">
    <text evidence="2 16">Cell wall formation.</text>
</comment>
<keyword evidence="9 16" id="KW-0521">NADP</keyword>
<keyword evidence="14 16" id="KW-0961">Cell wall biogenesis/degradation</keyword>